<keyword evidence="1" id="KW-1133">Transmembrane helix</keyword>
<evidence type="ECO:0000313" key="3">
    <source>
        <dbReference type="Proteomes" id="UP000214365"/>
    </source>
</evidence>
<dbReference type="STRING" id="1441469.A0A1Q5QCH1"/>
<dbReference type="OrthoDB" id="5346728at2759"/>
<dbReference type="GeneID" id="31001018"/>
<dbReference type="RefSeq" id="XP_020123699.1">
    <property type="nucleotide sequence ID" value="XM_020260908.1"/>
</dbReference>
<comment type="caution">
    <text evidence="2">The sequence shown here is derived from an EMBL/GenBank/DDBJ whole genome shotgun (WGS) entry which is preliminary data.</text>
</comment>
<sequence length="585" mass="66683">MAPLPVARILPRHQFKPPPRPLQTAVSVKGLARLRILVYILLVTSAVFGLAVLLWKFGYFLRYFTLGRILRDRKPVDTRYIKTWYGWIPQDRYNSRRQAWKNLRSAFRRWFSWSDCDDYSQIWWDSRFAAEEKRQINDTSTRRNTDPLGCENSIPWKPDKSAIAPVRAGNGALTNCGFVNISYQLQPRASTYLTFPFCVKSANTGYLYPACSTKNNGKTCQKISSDLNRLLKMAPSTYLLPTGTLSIARPTTHNYRRLKSLRAWATRLQMGSLQSILPHQSGILGRPGSPVSGSYSSSSSAQKGISRESFEMTAASESIFTQLDVSTRGRKVQSRPADLQAFQLSLSCLYNGTDSNFEPKIHKQVEIATKEQDPEQRCSILDVEIRFLDRVDRSLAWFLNECQPGNRGFKFATLQSKLKWLIYTNPCCASTEVMRLYGDRRTMKEPFEVVDSRRRCPAKAKHRRKHIASIDSWRVAINKARRQIEVPNVRSHEFYESSAEEAPESVFNPANWILRRPPRGFPMPTSQKNAYYYGGIERWAKLEDWQAIGGCYNNSNDISNCVSVFAASKAGYSQTQRSGVGISCS</sequence>
<gene>
    <name evidence="2" type="ORF">UA08_01263</name>
</gene>
<protein>
    <submittedName>
        <fullName evidence="2">Uncharacterized protein</fullName>
    </submittedName>
</protein>
<organism evidence="2 3">
    <name type="scientific">Talaromyces atroroseus</name>
    <dbReference type="NCBI Taxonomy" id="1441469"/>
    <lineage>
        <taxon>Eukaryota</taxon>
        <taxon>Fungi</taxon>
        <taxon>Dikarya</taxon>
        <taxon>Ascomycota</taxon>
        <taxon>Pezizomycotina</taxon>
        <taxon>Eurotiomycetes</taxon>
        <taxon>Eurotiomycetidae</taxon>
        <taxon>Eurotiales</taxon>
        <taxon>Trichocomaceae</taxon>
        <taxon>Talaromyces</taxon>
        <taxon>Talaromyces sect. Trachyspermi</taxon>
    </lineage>
</organism>
<evidence type="ECO:0000313" key="2">
    <source>
        <dbReference type="EMBL" id="OKL63578.1"/>
    </source>
</evidence>
<dbReference type="Proteomes" id="UP000214365">
    <property type="component" value="Unassembled WGS sequence"/>
</dbReference>
<keyword evidence="1" id="KW-0812">Transmembrane</keyword>
<name>A0A1Q5QCH1_TALAT</name>
<keyword evidence="1" id="KW-0472">Membrane</keyword>
<reference evidence="2 3" key="1">
    <citation type="submission" date="2015-06" db="EMBL/GenBank/DDBJ databases">
        <title>Talaromyces atroroseus IBT 11181 draft genome.</title>
        <authorList>
            <person name="Rasmussen K.B."/>
            <person name="Rasmussen S."/>
            <person name="Petersen B."/>
            <person name="Sicheritz-Ponten T."/>
            <person name="Mortensen U.H."/>
            <person name="Thrane U."/>
        </authorList>
    </citation>
    <scope>NUCLEOTIDE SEQUENCE [LARGE SCALE GENOMIC DNA]</scope>
    <source>
        <strain evidence="2 3">IBT 11181</strain>
    </source>
</reference>
<evidence type="ECO:0000256" key="1">
    <source>
        <dbReference type="SAM" id="Phobius"/>
    </source>
</evidence>
<accession>A0A1Q5QCH1</accession>
<feature type="transmembrane region" description="Helical" evidence="1">
    <location>
        <begin position="36"/>
        <end position="61"/>
    </location>
</feature>
<proteinExistence type="predicted"/>
<keyword evidence="3" id="KW-1185">Reference proteome</keyword>
<dbReference type="AlphaFoldDB" id="A0A1Q5QCH1"/>
<dbReference type="EMBL" id="LFMY01000002">
    <property type="protein sequence ID" value="OKL63578.1"/>
    <property type="molecule type" value="Genomic_DNA"/>
</dbReference>